<organism evidence="2 3">
    <name type="scientific">Akanthomyces muscarius</name>
    <name type="common">Entomopathogenic fungus</name>
    <name type="synonym">Lecanicillium muscarium</name>
    <dbReference type="NCBI Taxonomy" id="2231603"/>
    <lineage>
        <taxon>Eukaryota</taxon>
        <taxon>Fungi</taxon>
        <taxon>Dikarya</taxon>
        <taxon>Ascomycota</taxon>
        <taxon>Pezizomycotina</taxon>
        <taxon>Sordariomycetes</taxon>
        <taxon>Hypocreomycetidae</taxon>
        <taxon>Hypocreales</taxon>
        <taxon>Cordycipitaceae</taxon>
        <taxon>Akanthomyces</taxon>
    </lineage>
</organism>
<feature type="transmembrane region" description="Helical" evidence="1">
    <location>
        <begin position="51"/>
        <end position="72"/>
    </location>
</feature>
<evidence type="ECO:0000313" key="2">
    <source>
        <dbReference type="EMBL" id="KAJ4144508.1"/>
    </source>
</evidence>
<proteinExistence type="predicted"/>
<name>A0A9W8UGJ6_AKAMU</name>
<comment type="caution">
    <text evidence="2">The sequence shown here is derived from an EMBL/GenBank/DDBJ whole genome shotgun (WGS) entry which is preliminary data.</text>
</comment>
<keyword evidence="1" id="KW-0472">Membrane</keyword>
<keyword evidence="1" id="KW-1133">Transmembrane helix</keyword>
<accession>A0A9W8UGJ6</accession>
<keyword evidence="3" id="KW-1185">Reference proteome</keyword>
<reference evidence="2" key="1">
    <citation type="journal article" date="2023" name="Access Microbiol">
        <title>De-novo genome assembly for Akanthomyces muscarius, a biocontrol agent of insect agricultural pests.</title>
        <authorList>
            <person name="Erdos Z."/>
            <person name="Studholme D.J."/>
            <person name="Raymond B."/>
            <person name="Sharma M."/>
        </authorList>
    </citation>
    <scope>NUCLEOTIDE SEQUENCE</scope>
    <source>
        <strain evidence="2">Ve6</strain>
    </source>
</reference>
<dbReference type="Proteomes" id="UP001144673">
    <property type="component" value="Chromosome 2"/>
</dbReference>
<dbReference type="GeneID" id="80890548"/>
<evidence type="ECO:0000313" key="3">
    <source>
        <dbReference type="Proteomes" id="UP001144673"/>
    </source>
</evidence>
<dbReference type="KEGG" id="amus:LMH87_003389"/>
<dbReference type="EMBL" id="JAJHUN010000011">
    <property type="protein sequence ID" value="KAJ4144508.1"/>
    <property type="molecule type" value="Genomic_DNA"/>
</dbReference>
<evidence type="ECO:0000256" key="1">
    <source>
        <dbReference type="SAM" id="Phobius"/>
    </source>
</evidence>
<gene>
    <name evidence="2" type="ORF">LMH87_003389</name>
</gene>
<keyword evidence="1" id="KW-0812">Transmembrane</keyword>
<dbReference type="RefSeq" id="XP_056048178.1">
    <property type="nucleotide sequence ID" value="XM_056192484.1"/>
</dbReference>
<dbReference type="AlphaFoldDB" id="A0A9W8UGJ6"/>
<protein>
    <submittedName>
        <fullName evidence="2">Uncharacterized protein</fullName>
    </submittedName>
</protein>
<sequence length="227" mass="24374">MAGCNSVSHASGSRAINIRRVAYCTNLGTTRYRYLFGELRFGIKRRELGRFMLFQTISGFAVFSLASASAIFPRAACGEGAQKLCYGVNGGQSQGLDPEDVQYVAKYLRYLNDQNSGKDKFWTMPKAIDCAEWSLPVPNAGTVLALAKHINNRELSSILYEDLAAAIDGGKDASDKGKNELLGCGKNGGQMGVTANTSNPLYNTADYKSSGAKPNGIIIKLVKAPPS</sequence>